<comment type="caution">
    <text evidence="6">The sequence shown here is derived from an EMBL/GenBank/DDBJ whole genome shotgun (WGS) entry which is preliminary data.</text>
</comment>
<sequence>MDFAPELLRALVAVAEAGGFTRAAERLHLTQSAVSHQIRRLEDQIGTPLFVRTTRKLALTEDGEEFLHHARQILQAHAALSRRFQASSLAGSVRFGVPENFLGDELPHLLSRFARTFSAVRVEASVSVCQDFSARIESGELDLAVAMRRAGETGGAVLRRSRYVWAAAEDFAVPPGSSLPLALSNPPCLCRTVAVEALAGSNVEWHIGFTSANLHGLRAAMLAGLGASIIASDEIEPGMKVLAPSYGLPPLPDLEFALIWSPGGKTPCARELGRLIADAARSFGRPVLHRSAPPKALAGKLG</sequence>
<feature type="domain" description="HTH lysR-type" evidence="5">
    <location>
        <begin position="1"/>
        <end position="60"/>
    </location>
</feature>
<gene>
    <name evidence="6" type="ORF">ACFPOB_07720</name>
</gene>
<dbReference type="InterPro" id="IPR036388">
    <property type="entry name" value="WH-like_DNA-bd_sf"/>
</dbReference>
<dbReference type="EMBL" id="JBHSLW010000009">
    <property type="protein sequence ID" value="MFC5419447.1"/>
    <property type="molecule type" value="Genomic_DNA"/>
</dbReference>
<evidence type="ECO:0000256" key="3">
    <source>
        <dbReference type="ARBA" id="ARBA00023125"/>
    </source>
</evidence>
<name>A0ABW0IMD4_9HYPH</name>
<keyword evidence="3" id="KW-0238">DNA-binding</keyword>
<evidence type="ECO:0000313" key="6">
    <source>
        <dbReference type="EMBL" id="MFC5419447.1"/>
    </source>
</evidence>
<dbReference type="InterPro" id="IPR036390">
    <property type="entry name" value="WH_DNA-bd_sf"/>
</dbReference>
<dbReference type="InterPro" id="IPR000847">
    <property type="entry name" value="LysR_HTH_N"/>
</dbReference>
<dbReference type="Gene3D" id="1.10.10.10">
    <property type="entry name" value="Winged helix-like DNA-binding domain superfamily/Winged helix DNA-binding domain"/>
    <property type="match status" value="1"/>
</dbReference>
<dbReference type="PROSITE" id="PS50931">
    <property type="entry name" value="HTH_LYSR"/>
    <property type="match status" value="1"/>
</dbReference>
<organism evidence="6 7">
    <name type="scientific">Bosea eneae</name>
    <dbReference type="NCBI Taxonomy" id="151454"/>
    <lineage>
        <taxon>Bacteria</taxon>
        <taxon>Pseudomonadati</taxon>
        <taxon>Pseudomonadota</taxon>
        <taxon>Alphaproteobacteria</taxon>
        <taxon>Hyphomicrobiales</taxon>
        <taxon>Boseaceae</taxon>
        <taxon>Bosea</taxon>
    </lineage>
</organism>
<dbReference type="SUPFAM" id="SSF46785">
    <property type="entry name" value="Winged helix' DNA-binding domain"/>
    <property type="match status" value="1"/>
</dbReference>
<keyword evidence="2" id="KW-0805">Transcription regulation</keyword>
<dbReference type="Pfam" id="PF03466">
    <property type="entry name" value="LysR_substrate"/>
    <property type="match status" value="1"/>
</dbReference>
<evidence type="ECO:0000256" key="2">
    <source>
        <dbReference type="ARBA" id="ARBA00023015"/>
    </source>
</evidence>
<reference evidence="7" key="1">
    <citation type="journal article" date="2019" name="Int. J. Syst. Evol. Microbiol.">
        <title>The Global Catalogue of Microorganisms (GCM) 10K type strain sequencing project: providing services to taxonomists for standard genome sequencing and annotation.</title>
        <authorList>
            <consortium name="The Broad Institute Genomics Platform"/>
            <consortium name="The Broad Institute Genome Sequencing Center for Infectious Disease"/>
            <person name="Wu L."/>
            <person name="Ma J."/>
        </authorList>
    </citation>
    <scope>NUCLEOTIDE SEQUENCE [LARGE SCALE GENOMIC DNA]</scope>
    <source>
        <strain evidence="7">NCAIM B.01391</strain>
    </source>
</reference>
<accession>A0ABW0IMD4</accession>
<evidence type="ECO:0000256" key="1">
    <source>
        <dbReference type="ARBA" id="ARBA00009437"/>
    </source>
</evidence>
<dbReference type="SUPFAM" id="SSF53850">
    <property type="entry name" value="Periplasmic binding protein-like II"/>
    <property type="match status" value="1"/>
</dbReference>
<keyword evidence="4" id="KW-0804">Transcription</keyword>
<dbReference type="InterPro" id="IPR050176">
    <property type="entry name" value="LTTR"/>
</dbReference>
<dbReference type="Pfam" id="PF00126">
    <property type="entry name" value="HTH_1"/>
    <property type="match status" value="1"/>
</dbReference>
<keyword evidence="7" id="KW-1185">Reference proteome</keyword>
<dbReference type="Proteomes" id="UP001596053">
    <property type="component" value="Unassembled WGS sequence"/>
</dbReference>
<dbReference type="PRINTS" id="PR00039">
    <property type="entry name" value="HTHLYSR"/>
</dbReference>
<dbReference type="PANTHER" id="PTHR30579:SF7">
    <property type="entry name" value="HTH-TYPE TRANSCRIPTIONAL REGULATOR LRHA-RELATED"/>
    <property type="match status" value="1"/>
</dbReference>
<evidence type="ECO:0000259" key="5">
    <source>
        <dbReference type="PROSITE" id="PS50931"/>
    </source>
</evidence>
<dbReference type="InterPro" id="IPR005119">
    <property type="entry name" value="LysR_subst-bd"/>
</dbReference>
<dbReference type="RefSeq" id="WP_377797186.1">
    <property type="nucleotide sequence ID" value="NZ_JBHSLW010000009.1"/>
</dbReference>
<dbReference type="Gene3D" id="3.40.190.10">
    <property type="entry name" value="Periplasmic binding protein-like II"/>
    <property type="match status" value="2"/>
</dbReference>
<evidence type="ECO:0000256" key="4">
    <source>
        <dbReference type="ARBA" id="ARBA00023163"/>
    </source>
</evidence>
<evidence type="ECO:0000313" key="7">
    <source>
        <dbReference type="Proteomes" id="UP001596053"/>
    </source>
</evidence>
<proteinExistence type="inferred from homology"/>
<dbReference type="PANTHER" id="PTHR30579">
    <property type="entry name" value="TRANSCRIPTIONAL REGULATOR"/>
    <property type="match status" value="1"/>
</dbReference>
<comment type="similarity">
    <text evidence="1">Belongs to the LysR transcriptional regulatory family.</text>
</comment>
<protein>
    <submittedName>
        <fullName evidence="6">LysR family transcriptional regulator</fullName>
    </submittedName>
</protein>